<dbReference type="EMBL" id="QFWV02000009">
    <property type="protein sequence ID" value="RKF05411.1"/>
    <property type="molecule type" value="Genomic_DNA"/>
</dbReference>
<dbReference type="FunFam" id="3.40.50.300:FF:000042">
    <property type="entry name" value="Maltose/maltodextrin ABC transporter, ATP-binding protein"/>
    <property type="match status" value="1"/>
</dbReference>
<evidence type="ECO:0000256" key="5">
    <source>
        <dbReference type="ARBA" id="ARBA00022840"/>
    </source>
</evidence>
<comment type="similarity">
    <text evidence="2">Belongs to the ABC transporter superfamily.</text>
</comment>
<protein>
    <submittedName>
        <fullName evidence="7">sn-glycerol-3-phosphate ABC transporter ATP-binding protein UgpC</fullName>
    </submittedName>
</protein>
<keyword evidence="8" id="KW-1185">Reference proteome</keyword>
<keyword evidence="5 7" id="KW-0067">ATP-binding</keyword>
<dbReference type="SUPFAM" id="SSF50331">
    <property type="entry name" value="MOP-like"/>
    <property type="match status" value="1"/>
</dbReference>
<keyword evidence="4" id="KW-0547">Nucleotide-binding</keyword>
<dbReference type="InterPro" id="IPR027417">
    <property type="entry name" value="P-loop_NTPase"/>
</dbReference>
<evidence type="ECO:0000256" key="2">
    <source>
        <dbReference type="ARBA" id="ARBA00005417"/>
    </source>
</evidence>
<name>A0A3A8AI81_9HYPH</name>
<proteinExistence type="inferred from homology"/>
<keyword evidence="3" id="KW-0813">Transport</keyword>
<sequence length="405" mass="43609">MCGRSSPGCRRCICNAPNRAWRRWRAAGNDTKSGGPVTEIQLNKVKKAYGDVEVIHGIDLHVQSGQFVVFVGPSGCGKSTLLRIIAGLEPVTGGDVVIDGDVVNAVPASERGLAMVFQSYALYPHMTVYKNMAFGLENSNMPRAEIENRVHEAAKLLQIDPYLQRRPKALSGGQRQRVAIGRAIVRDPKAFLFDEPLSNLDAELRVTMRKELAALHAKLGGTMIYVTHDQVEAMTLANTIVVLNAGRVEQAGSPLELYNTPKNTFVAGFIGSPRMNLMEAVAQAGEDGGVVLLAGSQRISLPPIEGVEPGDGVTFGIRPEHMDIVDEGDADISAPVDLTEQLGGETYLFCTPEGLPQITVHQLGQFPVGRGEMVHLRFRREVLHVFDAEGKVIVNGIDADGGAAG</sequence>
<dbReference type="GO" id="GO:0055052">
    <property type="term" value="C:ATP-binding cassette (ABC) transporter complex, substrate-binding subunit-containing"/>
    <property type="evidence" value="ECO:0007669"/>
    <property type="project" value="TreeGrafter"/>
</dbReference>
<evidence type="ECO:0000313" key="8">
    <source>
        <dbReference type="Proteomes" id="UP000246132"/>
    </source>
</evidence>
<dbReference type="GO" id="GO:0016887">
    <property type="term" value="F:ATP hydrolysis activity"/>
    <property type="evidence" value="ECO:0007669"/>
    <property type="project" value="InterPro"/>
</dbReference>
<dbReference type="PROSITE" id="PS00211">
    <property type="entry name" value="ABC_TRANSPORTER_1"/>
    <property type="match status" value="1"/>
</dbReference>
<dbReference type="Pfam" id="PF00005">
    <property type="entry name" value="ABC_tran"/>
    <property type="match status" value="1"/>
</dbReference>
<dbReference type="Gene3D" id="2.40.50.100">
    <property type="match status" value="1"/>
</dbReference>
<feature type="domain" description="ABC transporter" evidence="6">
    <location>
        <begin position="40"/>
        <end position="270"/>
    </location>
</feature>
<dbReference type="InterPro" id="IPR003593">
    <property type="entry name" value="AAA+_ATPase"/>
</dbReference>
<dbReference type="GO" id="GO:0015423">
    <property type="term" value="F:ABC-type maltose transporter activity"/>
    <property type="evidence" value="ECO:0007669"/>
    <property type="project" value="TreeGrafter"/>
</dbReference>
<evidence type="ECO:0000256" key="4">
    <source>
        <dbReference type="ARBA" id="ARBA00022741"/>
    </source>
</evidence>
<dbReference type="AlphaFoldDB" id="A0A3A8AI81"/>
<organism evidence="7 8">
    <name type="scientific">Oceaniradius stylonematis</name>
    <dbReference type="NCBI Taxonomy" id="2184161"/>
    <lineage>
        <taxon>Bacteria</taxon>
        <taxon>Pseudomonadati</taxon>
        <taxon>Pseudomonadota</taxon>
        <taxon>Alphaproteobacteria</taxon>
        <taxon>Hyphomicrobiales</taxon>
        <taxon>Ahrensiaceae</taxon>
        <taxon>Oceaniradius</taxon>
    </lineage>
</organism>
<dbReference type="PANTHER" id="PTHR43875">
    <property type="entry name" value="MALTODEXTRIN IMPORT ATP-BINDING PROTEIN MSMX"/>
    <property type="match status" value="1"/>
</dbReference>
<dbReference type="Gene3D" id="3.40.50.300">
    <property type="entry name" value="P-loop containing nucleotide triphosphate hydrolases"/>
    <property type="match status" value="1"/>
</dbReference>
<dbReference type="PROSITE" id="PS50893">
    <property type="entry name" value="ABC_TRANSPORTER_2"/>
    <property type="match status" value="1"/>
</dbReference>
<dbReference type="InterPro" id="IPR015855">
    <property type="entry name" value="ABC_transpr_MalK-like"/>
</dbReference>
<accession>A0A3A8AI81</accession>
<dbReference type="InterPro" id="IPR017871">
    <property type="entry name" value="ABC_transporter-like_CS"/>
</dbReference>
<dbReference type="OrthoDB" id="7325173at2"/>
<dbReference type="SMART" id="SM00382">
    <property type="entry name" value="AAA"/>
    <property type="match status" value="1"/>
</dbReference>
<dbReference type="SUPFAM" id="SSF52540">
    <property type="entry name" value="P-loop containing nucleoside triphosphate hydrolases"/>
    <property type="match status" value="1"/>
</dbReference>
<comment type="subcellular location">
    <subcellularLocation>
        <location evidence="1">Cell inner membrane</location>
        <topology evidence="1">Peripheral membrane protein</topology>
    </subcellularLocation>
</comment>
<dbReference type="PANTHER" id="PTHR43875:SF3">
    <property type="entry name" value="MALTOSE_MALTODEXTRIN IMPORT ATP-BINDING PROTEIN MALK"/>
    <property type="match status" value="1"/>
</dbReference>
<dbReference type="Pfam" id="PF08402">
    <property type="entry name" value="TOBE_2"/>
    <property type="match status" value="1"/>
</dbReference>
<gene>
    <name evidence="7" type="primary">ugpC</name>
    <name evidence="7" type="ORF">DEM25_016585</name>
</gene>
<dbReference type="CDD" id="cd03301">
    <property type="entry name" value="ABC_MalK_N"/>
    <property type="match status" value="1"/>
</dbReference>
<reference evidence="7 8" key="1">
    <citation type="journal article" date="2018" name="Int. J. Syst. Bacteriol.">
        <title>Oceaniradius stylonemae gen. nov., sp. nov., isolated from a red alga, Stylonema cornu-cervi.</title>
        <authorList>
            <person name="Jeong S."/>
        </authorList>
    </citation>
    <scope>NUCLEOTIDE SEQUENCE [LARGE SCALE GENOMIC DNA]</scope>
    <source>
        <strain evidence="7 8">StC1</strain>
    </source>
</reference>
<evidence type="ECO:0000259" key="6">
    <source>
        <dbReference type="PROSITE" id="PS50893"/>
    </source>
</evidence>
<dbReference type="InterPro" id="IPR047641">
    <property type="entry name" value="ABC_transpr_MalK/UgpC-like"/>
</dbReference>
<dbReference type="NCBIfam" id="NF008653">
    <property type="entry name" value="PRK11650.1"/>
    <property type="match status" value="1"/>
</dbReference>
<dbReference type="GO" id="GO:0005524">
    <property type="term" value="F:ATP binding"/>
    <property type="evidence" value="ECO:0007669"/>
    <property type="project" value="UniProtKB-KW"/>
</dbReference>
<dbReference type="InterPro" id="IPR008995">
    <property type="entry name" value="Mo/tungstate-bd_C_term_dom"/>
</dbReference>
<dbReference type="Proteomes" id="UP000246132">
    <property type="component" value="Unassembled WGS sequence"/>
</dbReference>
<evidence type="ECO:0000256" key="3">
    <source>
        <dbReference type="ARBA" id="ARBA00022448"/>
    </source>
</evidence>
<dbReference type="Gene3D" id="2.40.50.140">
    <property type="entry name" value="Nucleic acid-binding proteins"/>
    <property type="match status" value="1"/>
</dbReference>
<evidence type="ECO:0000256" key="1">
    <source>
        <dbReference type="ARBA" id="ARBA00004417"/>
    </source>
</evidence>
<evidence type="ECO:0000313" key="7">
    <source>
        <dbReference type="EMBL" id="RKF05411.1"/>
    </source>
</evidence>
<dbReference type="InterPro" id="IPR012340">
    <property type="entry name" value="NA-bd_OB-fold"/>
</dbReference>
<dbReference type="GO" id="GO:1990060">
    <property type="term" value="C:maltose transport complex"/>
    <property type="evidence" value="ECO:0007669"/>
    <property type="project" value="TreeGrafter"/>
</dbReference>
<dbReference type="InterPro" id="IPR013611">
    <property type="entry name" value="Transp-assoc_OB_typ2"/>
</dbReference>
<dbReference type="InterPro" id="IPR003439">
    <property type="entry name" value="ABC_transporter-like_ATP-bd"/>
</dbReference>
<comment type="caution">
    <text evidence="7">The sequence shown here is derived from an EMBL/GenBank/DDBJ whole genome shotgun (WGS) entry which is preliminary data.</text>
</comment>